<dbReference type="AlphaFoldDB" id="A0A371CJY1"/>
<gene>
    <name evidence="2" type="ORF">OH76DRAFT_1366006</name>
</gene>
<feature type="region of interest" description="Disordered" evidence="1">
    <location>
        <begin position="60"/>
        <end position="81"/>
    </location>
</feature>
<dbReference type="OrthoDB" id="2658401at2759"/>
<feature type="compositionally biased region" description="Basic and acidic residues" evidence="1">
    <location>
        <begin position="60"/>
        <end position="69"/>
    </location>
</feature>
<accession>A0A371CJY1</accession>
<name>A0A371CJY1_9APHY</name>
<reference evidence="2 3" key="1">
    <citation type="journal article" date="2018" name="Biotechnol. Biofuels">
        <title>Integrative visual omics of the white-rot fungus Polyporus brumalis exposes the biotechnological potential of its oxidative enzymes for delignifying raw plant biomass.</title>
        <authorList>
            <person name="Miyauchi S."/>
            <person name="Rancon A."/>
            <person name="Drula E."/>
            <person name="Hage H."/>
            <person name="Chaduli D."/>
            <person name="Favel A."/>
            <person name="Grisel S."/>
            <person name="Henrissat B."/>
            <person name="Herpoel-Gimbert I."/>
            <person name="Ruiz-Duenas F.J."/>
            <person name="Chevret D."/>
            <person name="Hainaut M."/>
            <person name="Lin J."/>
            <person name="Wang M."/>
            <person name="Pangilinan J."/>
            <person name="Lipzen A."/>
            <person name="Lesage-Meessen L."/>
            <person name="Navarro D."/>
            <person name="Riley R."/>
            <person name="Grigoriev I.V."/>
            <person name="Zhou S."/>
            <person name="Raouche S."/>
            <person name="Rosso M.N."/>
        </authorList>
    </citation>
    <scope>NUCLEOTIDE SEQUENCE [LARGE SCALE GENOMIC DNA]</scope>
    <source>
        <strain evidence="2 3">BRFM 1820</strain>
    </source>
</reference>
<dbReference type="Proteomes" id="UP000256964">
    <property type="component" value="Unassembled WGS sequence"/>
</dbReference>
<proteinExistence type="predicted"/>
<evidence type="ECO:0000313" key="3">
    <source>
        <dbReference type="Proteomes" id="UP000256964"/>
    </source>
</evidence>
<feature type="region of interest" description="Disordered" evidence="1">
    <location>
        <begin position="1"/>
        <end position="29"/>
    </location>
</feature>
<evidence type="ECO:0000256" key="1">
    <source>
        <dbReference type="SAM" id="MobiDB-lite"/>
    </source>
</evidence>
<feature type="non-terminal residue" evidence="2">
    <location>
        <position position="1"/>
    </location>
</feature>
<dbReference type="EMBL" id="KZ857546">
    <property type="protein sequence ID" value="RDX40593.1"/>
    <property type="molecule type" value="Genomic_DNA"/>
</dbReference>
<protein>
    <submittedName>
        <fullName evidence="2">Uncharacterized protein</fullName>
    </submittedName>
</protein>
<sequence>DSHIELLSKMRPVNHSEDETDAEGSRRRSAANRFYRRDSRWMSTQLRTFLHRVDAVGKDDWERSPEKRSAGGNVPRTRVDRFPALSTDGTAAVGLWKNCYNQTYLSKLKPHLIRRLEIIDSDYDFRIKGDQPTNQAEFVQGSSKSRA</sequence>
<keyword evidence="3" id="KW-1185">Reference proteome</keyword>
<evidence type="ECO:0000313" key="2">
    <source>
        <dbReference type="EMBL" id="RDX40593.1"/>
    </source>
</evidence>
<organism evidence="2 3">
    <name type="scientific">Lentinus brumalis</name>
    <dbReference type="NCBI Taxonomy" id="2498619"/>
    <lineage>
        <taxon>Eukaryota</taxon>
        <taxon>Fungi</taxon>
        <taxon>Dikarya</taxon>
        <taxon>Basidiomycota</taxon>
        <taxon>Agaricomycotina</taxon>
        <taxon>Agaricomycetes</taxon>
        <taxon>Polyporales</taxon>
        <taxon>Polyporaceae</taxon>
        <taxon>Lentinus</taxon>
    </lineage>
</organism>